<evidence type="ECO:0000259" key="2">
    <source>
        <dbReference type="PROSITE" id="PS51186"/>
    </source>
</evidence>
<proteinExistence type="predicted"/>
<dbReference type="PROSITE" id="PS51186">
    <property type="entry name" value="GNAT"/>
    <property type="match status" value="1"/>
</dbReference>
<sequence length="192" mass="20862">MNNTRTSVVRPSVGLLPDAPSRADAGSGRQDEGVPLTPVTHRETELVRAFLHDADLTLAGLDDPAVRLWIERDSDDAVIGSTGYELSEDGQHVLIRSVAVSPSRRAAGSGSRLARFALGQAAQVGAERAWLLSRRSGPFWQKLGLAGADLSALAMALPDTQQVRLSTRTGQLDHEVAWSRDLSDPHRWRIRQ</sequence>
<accession>A0A2S5VY39</accession>
<dbReference type="GO" id="GO:0016747">
    <property type="term" value="F:acyltransferase activity, transferring groups other than amino-acyl groups"/>
    <property type="evidence" value="ECO:0007669"/>
    <property type="project" value="InterPro"/>
</dbReference>
<protein>
    <submittedName>
        <fullName evidence="3">GNAT family N-acetyltransferase</fullName>
    </submittedName>
</protein>
<dbReference type="Gene3D" id="3.40.630.30">
    <property type="match status" value="1"/>
</dbReference>
<dbReference type="CDD" id="cd04301">
    <property type="entry name" value="NAT_SF"/>
    <property type="match status" value="1"/>
</dbReference>
<keyword evidence="3" id="KW-0808">Transferase</keyword>
<comment type="caution">
    <text evidence="3">The sequence shown here is derived from an EMBL/GenBank/DDBJ whole genome shotgun (WGS) entry which is preliminary data.</text>
</comment>
<dbReference type="Proteomes" id="UP000239241">
    <property type="component" value="Unassembled WGS sequence"/>
</dbReference>
<feature type="domain" description="N-acetyltransferase" evidence="2">
    <location>
        <begin position="31"/>
        <end position="160"/>
    </location>
</feature>
<name>A0A2S5VY39_9MICO</name>
<dbReference type="Pfam" id="PF00583">
    <property type="entry name" value="Acetyltransf_1"/>
    <property type="match status" value="1"/>
</dbReference>
<dbReference type="EMBL" id="PSXY01000002">
    <property type="protein sequence ID" value="PPF71075.1"/>
    <property type="molecule type" value="Genomic_DNA"/>
</dbReference>
<evidence type="ECO:0000256" key="1">
    <source>
        <dbReference type="SAM" id="MobiDB-lite"/>
    </source>
</evidence>
<evidence type="ECO:0000313" key="3">
    <source>
        <dbReference type="EMBL" id="PPF71075.1"/>
    </source>
</evidence>
<evidence type="ECO:0000313" key="4">
    <source>
        <dbReference type="Proteomes" id="UP000239241"/>
    </source>
</evidence>
<gene>
    <name evidence="3" type="ORF">C5E16_01645</name>
</gene>
<dbReference type="InterPro" id="IPR000182">
    <property type="entry name" value="GNAT_dom"/>
</dbReference>
<feature type="region of interest" description="Disordered" evidence="1">
    <location>
        <begin position="1"/>
        <end position="36"/>
    </location>
</feature>
<dbReference type="InterPro" id="IPR016181">
    <property type="entry name" value="Acyl_CoA_acyltransferase"/>
</dbReference>
<dbReference type="SUPFAM" id="SSF55729">
    <property type="entry name" value="Acyl-CoA N-acyltransferases (Nat)"/>
    <property type="match status" value="1"/>
</dbReference>
<reference evidence="3 4" key="1">
    <citation type="submission" date="2018-02" db="EMBL/GenBank/DDBJ databases">
        <title>Bacteriophage NCPPB3778 and a type I-E CRISPR drive the evolution of the US Biological Select Agent, Rathayibacter toxicus.</title>
        <authorList>
            <person name="Davis E.W.II."/>
            <person name="Tabima J.F."/>
            <person name="Weisberg A.J."/>
            <person name="Lopes L.D."/>
            <person name="Wiseman M.S."/>
            <person name="Wiseman M.S."/>
            <person name="Pupko T."/>
            <person name="Belcher M.S."/>
            <person name="Sechler A.J."/>
            <person name="Tancos M.A."/>
            <person name="Schroeder B.K."/>
            <person name="Murray T.D."/>
            <person name="Luster D.G."/>
            <person name="Schneider W.L."/>
            <person name="Rogers E."/>
            <person name="Andreote F.D."/>
            <person name="Grunwald N.J."/>
            <person name="Putnam M.L."/>
            <person name="Chang J.H."/>
        </authorList>
    </citation>
    <scope>NUCLEOTIDE SEQUENCE [LARGE SCALE GENOMIC DNA]</scope>
    <source>
        <strain evidence="3 4">AY1B3</strain>
    </source>
</reference>
<organism evidence="3 4">
    <name type="scientific">Clavibacter michiganensis</name>
    <dbReference type="NCBI Taxonomy" id="28447"/>
    <lineage>
        <taxon>Bacteria</taxon>
        <taxon>Bacillati</taxon>
        <taxon>Actinomycetota</taxon>
        <taxon>Actinomycetes</taxon>
        <taxon>Micrococcales</taxon>
        <taxon>Microbacteriaceae</taxon>
        <taxon>Clavibacter</taxon>
    </lineage>
</organism>
<dbReference type="AlphaFoldDB" id="A0A2S5VY39"/>